<dbReference type="PANTHER" id="PTHR11054:SF0">
    <property type="entry name" value="6-PHOSPHOGLUCONOLACTONASE"/>
    <property type="match status" value="1"/>
</dbReference>
<dbReference type="PANTHER" id="PTHR11054">
    <property type="entry name" value="6-PHOSPHOGLUCONOLACTONASE"/>
    <property type="match status" value="1"/>
</dbReference>
<dbReference type="NCBIfam" id="TIGR01198">
    <property type="entry name" value="pgl"/>
    <property type="match status" value="1"/>
</dbReference>
<evidence type="ECO:0000256" key="4">
    <source>
        <dbReference type="ARBA" id="ARBA00010662"/>
    </source>
</evidence>
<comment type="function">
    <text evidence="2 7">Hydrolysis of 6-phosphogluconolactone to 6-phosphogluconate.</text>
</comment>
<dbReference type="GO" id="GO:0017057">
    <property type="term" value="F:6-phosphogluconolactonase activity"/>
    <property type="evidence" value="ECO:0007669"/>
    <property type="project" value="UniProtKB-UniRule"/>
</dbReference>
<keyword evidence="10" id="KW-1185">Reference proteome</keyword>
<dbReference type="EMBL" id="ARYJ01000010">
    <property type="protein sequence ID" value="KCZ87041.1"/>
    <property type="molecule type" value="Genomic_DNA"/>
</dbReference>
<evidence type="ECO:0000256" key="1">
    <source>
        <dbReference type="ARBA" id="ARBA00000832"/>
    </source>
</evidence>
<dbReference type="GO" id="GO:0006098">
    <property type="term" value="P:pentose-phosphate shunt"/>
    <property type="evidence" value="ECO:0007669"/>
    <property type="project" value="UniProtKB-UniPathway"/>
</dbReference>
<dbReference type="PATRIC" id="fig|1280952.3.peg.2845"/>
<evidence type="ECO:0000256" key="5">
    <source>
        <dbReference type="ARBA" id="ARBA00013198"/>
    </source>
</evidence>
<dbReference type="InterPro" id="IPR039104">
    <property type="entry name" value="6PGL"/>
</dbReference>
<dbReference type="eggNOG" id="COG0363">
    <property type="taxonomic scope" value="Bacteria"/>
</dbReference>
<name>A0A059F911_9PROT</name>
<evidence type="ECO:0000313" key="9">
    <source>
        <dbReference type="EMBL" id="KCZ87041.1"/>
    </source>
</evidence>
<dbReference type="GO" id="GO:0005975">
    <property type="term" value="P:carbohydrate metabolic process"/>
    <property type="evidence" value="ECO:0007669"/>
    <property type="project" value="UniProtKB-UniRule"/>
</dbReference>
<dbReference type="InterPro" id="IPR037171">
    <property type="entry name" value="NagB/RpiA_transferase-like"/>
</dbReference>
<dbReference type="UniPathway" id="UPA00115">
    <property type="reaction ID" value="UER00409"/>
</dbReference>
<dbReference type="SUPFAM" id="SSF100950">
    <property type="entry name" value="NagB/RpiA/CoA transferase-like"/>
    <property type="match status" value="1"/>
</dbReference>
<reference evidence="9 10" key="1">
    <citation type="journal article" date="2014" name="Antonie Van Leeuwenhoek">
        <title>Hyphomonas beringensis sp. nov. and Hyphomonas chukchiensis sp. nov., isolated from surface seawater of the Bering Sea and Chukchi Sea.</title>
        <authorList>
            <person name="Li C."/>
            <person name="Lai Q."/>
            <person name="Li G."/>
            <person name="Dong C."/>
            <person name="Wang J."/>
            <person name="Liao Y."/>
            <person name="Shao Z."/>
        </authorList>
    </citation>
    <scope>NUCLEOTIDE SEQUENCE [LARGE SCALE GENOMIC DNA]</scope>
    <source>
        <strain evidence="9 10">VP2</strain>
    </source>
</reference>
<evidence type="ECO:0000256" key="7">
    <source>
        <dbReference type="RuleBase" id="RU365095"/>
    </source>
</evidence>
<accession>A0A059F911</accession>
<evidence type="ECO:0000256" key="6">
    <source>
        <dbReference type="ARBA" id="ARBA00020337"/>
    </source>
</evidence>
<comment type="pathway">
    <text evidence="3 7">Carbohydrate degradation; pentose phosphate pathway; D-ribulose 5-phosphate from D-glucose 6-phosphate (oxidative stage): step 2/3.</text>
</comment>
<comment type="similarity">
    <text evidence="4 7">Belongs to the glucosamine/galactosamine-6-phosphate isomerase family. 6-phosphogluconolactonase subfamily.</text>
</comment>
<dbReference type="STRING" id="1280952.HJA_14215"/>
<feature type="domain" description="Glucosamine/galactosamine-6-phosphate isomerase" evidence="8">
    <location>
        <begin position="10"/>
        <end position="222"/>
    </location>
</feature>
<dbReference type="AlphaFoldDB" id="A0A059F911"/>
<proteinExistence type="inferred from homology"/>
<evidence type="ECO:0000256" key="2">
    <source>
        <dbReference type="ARBA" id="ARBA00002681"/>
    </source>
</evidence>
<keyword evidence="7" id="KW-0378">Hydrolase</keyword>
<dbReference type="Gene3D" id="3.40.50.1360">
    <property type="match status" value="1"/>
</dbReference>
<comment type="caution">
    <text evidence="9">The sequence shown here is derived from an EMBL/GenBank/DDBJ whole genome shotgun (WGS) entry which is preliminary data.</text>
</comment>
<evidence type="ECO:0000313" key="10">
    <source>
        <dbReference type="Proteomes" id="UP000024816"/>
    </source>
</evidence>
<gene>
    <name evidence="7" type="primary">pgl</name>
    <name evidence="9" type="ORF">HJA_14215</name>
</gene>
<dbReference type="Proteomes" id="UP000024816">
    <property type="component" value="Unassembled WGS sequence"/>
</dbReference>
<organism evidence="9 10">
    <name type="scientific">Hyphomonas jannaschiana VP2</name>
    <dbReference type="NCBI Taxonomy" id="1280952"/>
    <lineage>
        <taxon>Bacteria</taxon>
        <taxon>Pseudomonadati</taxon>
        <taxon>Pseudomonadota</taxon>
        <taxon>Alphaproteobacteria</taxon>
        <taxon>Hyphomonadales</taxon>
        <taxon>Hyphomonadaceae</taxon>
        <taxon>Hyphomonas</taxon>
    </lineage>
</organism>
<dbReference type="RefSeq" id="WP_035583449.1">
    <property type="nucleotide sequence ID" value="NZ_ARYJ01000010.1"/>
</dbReference>
<dbReference type="EC" id="3.1.1.31" evidence="5 7"/>
<dbReference type="InterPro" id="IPR005900">
    <property type="entry name" value="6-phosphogluconolactonase_DevB"/>
</dbReference>
<sequence>MKHELVRFETREAALDFAAKFVAGGLQRAIADRGRADFMTSGGSTPGPLFDRLSDWYLPWECVSVGLVDERWVPLDHDFSNEALVRTRLLKGAAGAAGLIPMKTVAAAPRDAVPDRNAAYAPHCAPADMLLLGMGGDGHTASWFPGAKGLETALTPADGETIAAIDATGCPGAGSNTQRLTLTGPAVTSARMALMLLFGDEKLDVLERALKSDPMDMPVRYAIDKLGPRLTIIWAP</sequence>
<dbReference type="Pfam" id="PF01182">
    <property type="entry name" value="Glucosamine_iso"/>
    <property type="match status" value="1"/>
</dbReference>
<dbReference type="InterPro" id="IPR006148">
    <property type="entry name" value="Glc/Gal-6P_isomerase"/>
</dbReference>
<evidence type="ECO:0000256" key="3">
    <source>
        <dbReference type="ARBA" id="ARBA00004961"/>
    </source>
</evidence>
<dbReference type="CDD" id="cd01400">
    <property type="entry name" value="6PGL"/>
    <property type="match status" value="1"/>
</dbReference>
<comment type="catalytic activity">
    <reaction evidence="1 7">
        <text>6-phospho-D-glucono-1,5-lactone + H2O = 6-phospho-D-gluconate + H(+)</text>
        <dbReference type="Rhea" id="RHEA:12556"/>
        <dbReference type="ChEBI" id="CHEBI:15377"/>
        <dbReference type="ChEBI" id="CHEBI:15378"/>
        <dbReference type="ChEBI" id="CHEBI:57955"/>
        <dbReference type="ChEBI" id="CHEBI:58759"/>
        <dbReference type="EC" id="3.1.1.31"/>
    </reaction>
</comment>
<evidence type="ECO:0000259" key="8">
    <source>
        <dbReference type="Pfam" id="PF01182"/>
    </source>
</evidence>
<protein>
    <recommendedName>
        <fullName evidence="6 7">6-phosphogluconolactonase</fullName>
        <shortName evidence="7">6PGL</shortName>
        <ecNumber evidence="5 7">3.1.1.31</ecNumber>
    </recommendedName>
</protein>